<organism evidence="2 3">
    <name type="scientific">Rhamnusium bicolor</name>
    <dbReference type="NCBI Taxonomy" id="1586634"/>
    <lineage>
        <taxon>Eukaryota</taxon>
        <taxon>Metazoa</taxon>
        <taxon>Ecdysozoa</taxon>
        <taxon>Arthropoda</taxon>
        <taxon>Hexapoda</taxon>
        <taxon>Insecta</taxon>
        <taxon>Pterygota</taxon>
        <taxon>Neoptera</taxon>
        <taxon>Endopterygota</taxon>
        <taxon>Coleoptera</taxon>
        <taxon>Polyphaga</taxon>
        <taxon>Cucujiformia</taxon>
        <taxon>Chrysomeloidea</taxon>
        <taxon>Cerambycidae</taxon>
        <taxon>Lepturinae</taxon>
        <taxon>Rhagiini</taxon>
        <taxon>Rhamnusium</taxon>
    </lineage>
</organism>
<proteinExistence type="predicted"/>
<dbReference type="AlphaFoldDB" id="A0AAV8ZN78"/>
<keyword evidence="3" id="KW-1185">Reference proteome</keyword>
<sequence>MEQITPGIFVMATCFVLALSLKEPAIIIIGAGPAGIAAATRLLENNFNNIKILEAEPRIGGRINSVEFGDAYVDLGAQWCHGQKDNIVYQLVKDLNVLKHTTFSSQTFHSSRKLIDDKFAEELFSIIESIYSADGNRDESDYTTLGDYNRTIYEKYGHNREKLQLALSALDYFQHVVLSYEGSFSWFDPAAKNDYRDCDGDLHLNWNGLGYKTILEVLMRKYPDPKQQLPIDDKTLLNKEVVTIRWNKNAQKDGVTVSCSDRSVYTADNIIFTPSIGVLKEKGSDMFIPRLPNSKNEAIKNIGFGAVMKVVMHFSKNWWGSSNGFNFVWSEEDKRSVLWEFPEGPHWKNDLAMPIKNSQDRPIIQFAGEATHPYYYSTVHGAIETGYREADVLINMYL</sequence>
<evidence type="ECO:0000313" key="2">
    <source>
        <dbReference type="EMBL" id="KAJ8965965.1"/>
    </source>
</evidence>
<feature type="domain" description="Amine oxidase" evidence="1">
    <location>
        <begin position="341"/>
        <end position="394"/>
    </location>
</feature>
<dbReference type="InterPro" id="IPR050281">
    <property type="entry name" value="Flavin_monoamine_oxidase"/>
</dbReference>
<dbReference type="PANTHER" id="PTHR10742:SF398">
    <property type="entry name" value="AMINE OXIDASE DOMAIN-CONTAINING PROTEIN-RELATED"/>
    <property type="match status" value="1"/>
</dbReference>
<dbReference type="InterPro" id="IPR002937">
    <property type="entry name" value="Amino_oxidase"/>
</dbReference>
<name>A0AAV8ZN78_9CUCU</name>
<evidence type="ECO:0000259" key="1">
    <source>
        <dbReference type="Pfam" id="PF01593"/>
    </source>
</evidence>
<dbReference type="Pfam" id="PF01593">
    <property type="entry name" value="Amino_oxidase"/>
    <property type="match status" value="2"/>
</dbReference>
<dbReference type="PANTHER" id="PTHR10742">
    <property type="entry name" value="FLAVIN MONOAMINE OXIDASE"/>
    <property type="match status" value="1"/>
</dbReference>
<comment type="caution">
    <text evidence="2">The sequence shown here is derived from an EMBL/GenBank/DDBJ whole genome shotgun (WGS) entry which is preliminary data.</text>
</comment>
<protein>
    <recommendedName>
        <fullName evidence="1">Amine oxidase domain-containing protein</fullName>
    </recommendedName>
</protein>
<dbReference type="Proteomes" id="UP001162156">
    <property type="component" value="Unassembled WGS sequence"/>
</dbReference>
<evidence type="ECO:0000313" key="3">
    <source>
        <dbReference type="Proteomes" id="UP001162156"/>
    </source>
</evidence>
<feature type="domain" description="Amine oxidase" evidence="1">
    <location>
        <begin position="34"/>
        <end position="323"/>
    </location>
</feature>
<reference evidence="2" key="1">
    <citation type="journal article" date="2023" name="Insect Mol. Biol.">
        <title>Genome sequencing provides insights into the evolution of gene families encoding plant cell wall-degrading enzymes in longhorned beetles.</title>
        <authorList>
            <person name="Shin N.R."/>
            <person name="Okamura Y."/>
            <person name="Kirsch R."/>
            <person name="Pauchet Y."/>
        </authorList>
    </citation>
    <scope>NUCLEOTIDE SEQUENCE</scope>
    <source>
        <strain evidence="2">RBIC_L_NR</strain>
    </source>
</reference>
<dbReference type="GO" id="GO:0046592">
    <property type="term" value="F:polyamine oxidase activity"/>
    <property type="evidence" value="ECO:0007669"/>
    <property type="project" value="TreeGrafter"/>
</dbReference>
<accession>A0AAV8ZN78</accession>
<dbReference type="PRINTS" id="PR00419">
    <property type="entry name" value="ADXRDTASE"/>
</dbReference>
<dbReference type="SUPFAM" id="SSF51905">
    <property type="entry name" value="FAD/NAD(P)-binding domain"/>
    <property type="match status" value="1"/>
</dbReference>
<dbReference type="InterPro" id="IPR036188">
    <property type="entry name" value="FAD/NAD-bd_sf"/>
</dbReference>
<dbReference type="Gene3D" id="3.50.50.60">
    <property type="entry name" value="FAD/NAD(P)-binding domain"/>
    <property type="match status" value="3"/>
</dbReference>
<dbReference type="EMBL" id="JANEYF010001112">
    <property type="protein sequence ID" value="KAJ8965965.1"/>
    <property type="molecule type" value="Genomic_DNA"/>
</dbReference>
<gene>
    <name evidence="2" type="ORF">NQ314_003813</name>
</gene>